<evidence type="ECO:0000256" key="3">
    <source>
        <dbReference type="ARBA" id="ARBA00023015"/>
    </source>
</evidence>
<dbReference type="GeneID" id="108560907"/>
<proteinExistence type="predicted"/>
<name>A0ABM1MHR7_NICVS</name>
<keyword evidence="3" id="KW-0805">Transcription regulation</keyword>
<reference evidence="8" key="1">
    <citation type="submission" date="2025-08" db="UniProtKB">
        <authorList>
            <consortium name="RefSeq"/>
        </authorList>
    </citation>
    <scope>IDENTIFICATION</scope>
    <source>
        <tissue evidence="8">Whole Larva</tissue>
    </source>
</reference>
<evidence type="ECO:0000256" key="4">
    <source>
        <dbReference type="ARBA" id="ARBA00023163"/>
    </source>
</evidence>
<dbReference type="InterPro" id="IPR018379">
    <property type="entry name" value="BEN_domain"/>
</dbReference>
<dbReference type="RefSeq" id="XP_017774117.1">
    <property type="nucleotide sequence ID" value="XM_017918628.1"/>
</dbReference>
<feature type="domain" description="BEN" evidence="6">
    <location>
        <begin position="163"/>
        <end position="261"/>
    </location>
</feature>
<evidence type="ECO:0000256" key="1">
    <source>
        <dbReference type="ARBA" id="ARBA00004123"/>
    </source>
</evidence>
<organism evidence="7 8">
    <name type="scientific">Nicrophorus vespilloides</name>
    <name type="common">Boreal carrion beetle</name>
    <dbReference type="NCBI Taxonomy" id="110193"/>
    <lineage>
        <taxon>Eukaryota</taxon>
        <taxon>Metazoa</taxon>
        <taxon>Ecdysozoa</taxon>
        <taxon>Arthropoda</taxon>
        <taxon>Hexapoda</taxon>
        <taxon>Insecta</taxon>
        <taxon>Pterygota</taxon>
        <taxon>Neoptera</taxon>
        <taxon>Endopterygota</taxon>
        <taxon>Coleoptera</taxon>
        <taxon>Polyphaga</taxon>
        <taxon>Staphyliniformia</taxon>
        <taxon>Silphidae</taxon>
        <taxon>Nicrophorinae</taxon>
        <taxon>Nicrophorus</taxon>
    </lineage>
</organism>
<keyword evidence="4" id="KW-0804">Transcription</keyword>
<dbReference type="PANTHER" id="PTHR35346:SF1">
    <property type="entry name" value="BEN DOMAIN-CONTAINING PROTEIN 6"/>
    <property type="match status" value="1"/>
</dbReference>
<accession>A0ABM1MHR7</accession>
<dbReference type="Proteomes" id="UP000695000">
    <property type="component" value="Unplaced"/>
</dbReference>
<protein>
    <submittedName>
        <fullName evidence="8">Uncharacterized protein LOC108560907</fullName>
    </submittedName>
</protein>
<dbReference type="PROSITE" id="PS51457">
    <property type="entry name" value="BEN"/>
    <property type="match status" value="1"/>
</dbReference>
<dbReference type="SMART" id="SM01025">
    <property type="entry name" value="BEN"/>
    <property type="match status" value="1"/>
</dbReference>
<evidence type="ECO:0000256" key="5">
    <source>
        <dbReference type="ARBA" id="ARBA00023242"/>
    </source>
</evidence>
<evidence type="ECO:0000256" key="2">
    <source>
        <dbReference type="ARBA" id="ARBA00022491"/>
    </source>
</evidence>
<keyword evidence="2" id="KW-0678">Repressor</keyword>
<dbReference type="PANTHER" id="PTHR35346">
    <property type="entry name" value="BEN DOMAIN-CONTAINING PROTEIN 6"/>
    <property type="match status" value="1"/>
</dbReference>
<evidence type="ECO:0000259" key="6">
    <source>
        <dbReference type="PROSITE" id="PS51457"/>
    </source>
</evidence>
<gene>
    <name evidence="8" type="primary">LOC108560907</name>
</gene>
<comment type="subcellular location">
    <subcellularLocation>
        <location evidence="1">Nucleus</location>
    </subcellularLocation>
</comment>
<dbReference type="Pfam" id="PF10523">
    <property type="entry name" value="BEN"/>
    <property type="match status" value="1"/>
</dbReference>
<dbReference type="Gene3D" id="1.10.10.2590">
    <property type="entry name" value="BEN domain"/>
    <property type="match status" value="1"/>
</dbReference>
<keyword evidence="7" id="KW-1185">Reference proteome</keyword>
<keyword evidence="5" id="KW-0539">Nucleus</keyword>
<evidence type="ECO:0000313" key="7">
    <source>
        <dbReference type="Proteomes" id="UP000695000"/>
    </source>
</evidence>
<sequence>MGYASKKYMLIQYNINNTFIYEVVSSKSVLCNKETVREGDTVSVICGIITKEASIISISDDITSLGLEKISILKSSARKSLNFELKSKVLDKPIFLNENFHHQTQENIQKEHSLNTKENNNIEQSYCNKTKELQNIIYDKSKENNLNFVEESIGISSKYIYFGQNNTRIPKDVFFSIDWTCYKLATRRLLLEIFPKNVLATHSLSAKEGTKFMQRIKSPKPVLNVKIIEDIISVVCEKCKCTPTLVRTAIAYKCGNVSKRMKIHAEKDSMYEYFYVNRNIMK</sequence>
<evidence type="ECO:0000313" key="8">
    <source>
        <dbReference type="RefSeq" id="XP_017774117.1"/>
    </source>
</evidence>
<dbReference type="InterPro" id="IPR037496">
    <property type="entry name" value="BEND6-like"/>
</dbReference>